<protein>
    <submittedName>
        <fullName evidence="1">Uncharacterized protein</fullName>
    </submittedName>
</protein>
<organism evidence="1">
    <name type="scientific">viral metagenome</name>
    <dbReference type="NCBI Taxonomy" id="1070528"/>
    <lineage>
        <taxon>unclassified sequences</taxon>
        <taxon>metagenomes</taxon>
        <taxon>organismal metagenomes</taxon>
    </lineage>
</organism>
<name>A0A6M3L1H0_9ZZZZ</name>
<proteinExistence type="predicted"/>
<dbReference type="EMBL" id="MT142775">
    <property type="protein sequence ID" value="QJA88393.1"/>
    <property type="molecule type" value="Genomic_DNA"/>
</dbReference>
<evidence type="ECO:0000313" key="1">
    <source>
        <dbReference type="EMBL" id="QJA88393.1"/>
    </source>
</evidence>
<gene>
    <name evidence="1" type="ORF">MM415B02770_0003</name>
</gene>
<reference evidence="1" key="1">
    <citation type="submission" date="2020-03" db="EMBL/GenBank/DDBJ databases">
        <title>The deep terrestrial virosphere.</title>
        <authorList>
            <person name="Holmfeldt K."/>
            <person name="Nilsson E."/>
            <person name="Simone D."/>
            <person name="Lopez-Fernandez M."/>
            <person name="Wu X."/>
            <person name="de Brujin I."/>
            <person name="Lundin D."/>
            <person name="Andersson A."/>
            <person name="Bertilsson S."/>
            <person name="Dopson M."/>
        </authorList>
    </citation>
    <scope>NUCLEOTIDE SEQUENCE</scope>
    <source>
        <strain evidence="1">MM415B02770</strain>
    </source>
</reference>
<dbReference type="AlphaFoldDB" id="A0A6M3L1H0"/>
<accession>A0A6M3L1H0</accession>
<sequence>MTYQGYYVFDVRPLKSPEPGMDFLNEYVLVGNQIQQQAKYSHKLTERTLKFSYLQSSATEREWYRRFFDSYKGRYGKFWVPSWKRDYSLAVAAAPGASQFRCVQAFRSSALRGYKRHLYIPTDSSLCTKIQAVSSNLGEEVITINPYFVNGLVIVGEIMDLYLCRFDDDSFRCEMVDNGAWSQVQFSFQELQKETP</sequence>